<dbReference type="EMBL" id="JABEZW010000009">
    <property type="protein sequence ID" value="MBA0776332.1"/>
    <property type="molecule type" value="Genomic_DNA"/>
</dbReference>
<dbReference type="Pfam" id="PF13456">
    <property type="entry name" value="RVT_3"/>
    <property type="match status" value="1"/>
</dbReference>
<evidence type="ECO:0000259" key="1">
    <source>
        <dbReference type="Pfam" id="PF13456"/>
    </source>
</evidence>
<gene>
    <name evidence="2" type="ORF">Gotri_011337</name>
</gene>
<keyword evidence="3" id="KW-1185">Reference proteome</keyword>
<dbReference type="Proteomes" id="UP000593568">
    <property type="component" value="Unassembled WGS sequence"/>
</dbReference>
<dbReference type="GO" id="GO:0004523">
    <property type="term" value="F:RNA-DNA hybrid ribonuclease activity"/>
    <property type="evidence" value="ECO:0007669"/>
    <property type="project" value="InterPro"/>
</dbReference>
<accession>A0A7J9ETE6</accession>
<evidence type="ECO:0000313" key="2">
    <source>
        <dbReference type="EMBL" id="MBA0776332.1"/>
    </source>
</evidence>
<name>A0A7J9ETE6_9ROSI</name>
<sequence>MVSVGIWKMGEAWIYGMTIGGSKEFKKDYLRCGACNETLIYALKECLSAREILVLGGLNNNLLDGLESRFLDSSFRGKEEEARVGWERATTLNQDFWIHHLVYNPLLPVSMIEKCWIKPPRDIVTINFDVVSSEKLGFGMIARNLDGFVLGGGGVTDIDMKGDWAELKTLKESIKFAKAFNFHKVHFETDSVSLVNHINKRGHDITLLGYYTEVMCEQLE</sequence>
<dbReference type="GO" id="GO:0003676">
    <property type="term" value="F:nucleic acid binding"/>
    <property type="evidence" value="ECO:0007669"/>
    <property type="project" value="InterPro"/>
</dbReference>
<evidence type="ECO:0000313" key="3">
    <source>
        <dbReference type="Proteomes" id="UP000593568"/>
    </source>
</evidence>
<feature type="domain" description="RNase H type-1" evidence="1">
    <location>
        <begin position="128"/>
        <end position="203"/>
    </location>
</feature>
<organism evidence="2 3">
    <name type="scientific">Gossypium trilobum</name>
    <dbReference type="NCBI Taxonomy" id="34281"/>
    <lineage>
        <taxon>Eukaryota</taxon>
        <taxon>Viridiplantae</taxon>
        <taxon>Streptophyta</taxon>
        <taxon>Embryophyta</taxon>
        <taxon>Tracheophyta</taxon>
        <taxon>Spermatophyta</taxon>
        <taxon>Magnoliopsida</taxon>
        <taxon>eudicotyledons</taxon>
        <taxon>Gunneridae</taxon>
        <taxon>Pentapetalae</taxon>
        <taxon>rosids</taxon>
        <taxon>malvids</taxon>
        <taxon>Malvales</taxon>
        <taxon>Malvaceae</taxon>
        <taxon>Malvoideae</taxon>
        <taxon>Gossypium</taxon>
    </lineage>
</organism>
<reference evidence="2 3" key="1">
    <citation type="journal article" date="2019" name="Genome Biol. Evol.">
        <title>Insights into the evolution of the New World diploid cottons (Gossypium, subgenus Houzingenia) based on genome sequencing.</title>
        <authorList>
            <person name="Grover C.E."/>
            <person name="Arick M.A. 2nd"/>
            <person name="Thrash A."/>
            <person name="Conover J.L."/>
            <person name="Sanders W.S."/>
            <person name="Peterson D.G."/>
            <person name="Frelichowski J.E."/>
            <person name="Scheffler J.A."/>
            <person name="Scheffler B.E."/>
            <person name="Wendel J.F."/>
        </authorList>
    </citation>
    <scope>NUCLEOTIDE SEQUENCE [LARGE SCALE GENOMIC DNA]</scope>
    <source>
        <strain evidence="2">8</strain>
        <tissue evidence="2">Leaf</tissue>
    </source>
</reference>
<protein>
    <recommendedName>
        <fullName evidence="1">RNase H type-1 domain-containing protein</fullName>
    </recommendedName>
</protein>
<dbReference type="InterPro" id="IPR002156">
    <property type="entry name" value="RNaseH_domain"/>
</dbReference>
<proteinExistence type="predicted"/>
<dbReference type="AlphaFoldDB" id="A0A7J9ETE6"/>
<dbReference type="PANTHER" id="PTHR47074:SF48">
    <property type="entry name" value="POLYNUCLEOTIDYL TRANSFERASE, RIBONUCLEASE H-LIKE SUPERFAMILY PROTEIN"/>
    <property type="match status" value="1"/>
</dbReference>
<dbReference type="InterPro" id="IPR052929">
    <property type="entry name" value="RNase_H-like_EbsB-rel"/>
</dbReference>
<dbReference type="PANTHER" id="PTHR47074">
    <property type="entry name" value="BNAC02G40300D PROTEIN"/>
    <property type="match status" value="1"/>
</dbReference>
<comment type="caution">
    <text evidence="2">The sequence shown here is derived from an EMBL/GenBank/DDBJ whole genome shotgun (WGS) entry which is preliminary data.</text>
</comment>